<evidence type="ECO:0000313" key="5">
    <source>
        <dbReference type="Proteomes" id="UP000078551"/>
    </source>
</evidence>
<feature type="region of interest" description="Disordered" evidence="2">
    <location>
        <begin position="17"/>
        <end position="54"/>
    </location>
</feature>
<organism evidence="4 5">
    <name type="scientific">Rhizobium phaseoli</name>
    <dbReference type="NCBI Taxonomy" id="396"/>
    <lineage>
        <taxon>Bacteria</taxon>
        <taxon>Pseudomonadati</taxon>
        <taxon>Pseudomonadota</taxon>
        <taxon>Alphaproteobacteria</taxon>
        <taxon>Hyphomicrobiales</taxon>
        <taxon>Rhizobiaceae</taxon>
        <taxon>Rhizobium/Agrobacterium group</taxon>
        <taxon>Rhizobium</taxon>
    </lineage>
</organism>
<sequence>MNDREKSDAAVVAMKLANKAGKPAAESVEPRAATKGNAGQQNTRRAQDRESVSHALDRIRQAARLRKQERFTSLFHHLSLETLRTAFYALRRDAAPGVDGLTWQSYEADLDHLIGNLHDRLHRGAYRARPARRQYIPKPDGRQRPLAIAALEDKIVQRATVAVLNAIYEEDFLGFSYGFRPGRGQHDALDALAVGIEKRKVNYILDADIQQFFDRVSQEWLVRFLNHRIGDQRIIRLIQKWLKAGVLEEGIVTTSEQGTGQGSVASPLLANLYLHYAFDLWANRWRQRSATGDMIIVRYADDIVVGFEREADAHRFQIEMRERLEKFSLSLHPEKTRLIMFGRYAASRRRERGLGKPETFDFLGFTHICGKSLRGDFMLLRKSRRDRMRAKLREIKDRLRWLRNRPIREQAKWLRQVIRGYYEYHAVPANLRSLQAFREHVIFLWKLALRRRGQLDTTSTSRVEKFAAQWLPKPRILHPWPALRFAVKHPR</sequence>
<dbReference type="RefSeq" id="WP_037145496.1">
    <property type="nucleotide sequence ID" value="NZ_KZ821192.1"/>
</dbReference>
<proteinExistence type="inferred from homology"/>
<keyword evidence="4" id="KW-0614">Plasmid</keyword>
<evidence type="ECO:0000313" key="4">
    <source>
        <dbReference type="EMBL" id="ANL89270.1"/>
    </source>
</evidence>
<dbReference type="EMBL" id="CP013573">
    <property type="protein sequence ID" value="ANL89270.1"/>
    <property type="molecule type" value="Genomic_DNA"/>
</dbReference>
<dbReference type="NCBIfam" id="TIGR04416">
    <property type="entry name" value="group_II_RT_mat"/>
    <property type="match status" value="1"/>
</dbReference>
<evidence type="ECO:0000256" key="1">
    <source>
        <dbReference type="ARBA" id="ARBA00034120"/>
    </source>
</evidence>
<dbReference type="SUPFAM" id="SSF56672">
    <property type="entry name" value="DNA/RNA polymerases"/>
    <property type="match status" value="1"/>
</dbReference>
<dbReference type="InterPro" id="IPR030931">
    <property type="entry name" value="Group_II_RT_mat"/>
</dbReference>
<dbReference type="Proteomes" id="UP000078551">
    <property type="component" value="Plasmid pRphaN771e"/>
</dbReference>
<keyword evidence="4" id="KW-0548">Nucleotidyltransferase</keyword>
<protein>
    <submittedName>
        <fullName evidence="4">Reverse transcriptase protein</fullName>
    </submittedName>
</protein>
<accession>A0ABM6CLP9</accession>
<geneLocation type="plasmid" evidence="4 5">
    <name>pRphaN771e</name>
</geneLocation>
<keyword evidence="4" id="KW-0808">Transferase</keyword>
<dbReference type="InterPro" id="IPR051083">
    <property type="entry name" value="GrpII_Intron_Splice-Mob/Def"/>
</dbReference>
<keyword evidence="5" id="KW-1185">Reference proteome</keyword>
<name>A0ABM6CLP9_9HYPH</name>
<feature type="domain" description="Reverse transcriptase" evidence="3">
    <location>
        <begin position="117"/>
        <end position="367"/>
    </location>
</feature>
<dbReference type="GO" id="GO:0003964">
    <property type="term" value="F:RNA-directed DNA polymerase activity"/>
    <property type="evidence" value="ECO:0007669"/>
    <property type="project" value="UniProtKB-KW"/>
</dbReference>
<keyword evidence="4" id="KW-0695">RNA-directed DNA polymerase</keyword>
<dbReference type="PANTHER" id="PTHR34047">
    <property type="entry name" value="NUCLEAR INTRON MATURASE 1, MITOCHONDRIAL-RELATED"/>
    <property type="match status" value="1"/>
</dbReference>
<dbReference type="Pfam" id="PF00078">
    <property type="entry name" value="RVT_1"/>
    <property type="match status" value="1"/>
</dbReference>
<gene>
    <name evidence="4" type="ORF">AMC81_PE01028</name>
</gene>
<dbReference type="PROSITE" id="PS50878">
    <property type="entry name" value="RT_POL"/>
    <property type="match status" value="1"/>
</dbReference>
<dbReference type="CDD" id="cd01651">
    <property type="entry name" value="RT_G2_intron"/>
    <property type="match status" value="1"/>
</dbReference>
<evidence type="ECO:0000259" key="3">
    <source>
        <dbReference type="PROSITE" id="PS50878"/>
    </source>
</evidence>
<evidence type="ECO:0000256" key="2">
    <source>
        <dbReference type="SAM" id="MobiDB-lite"/>
    </source>
</evidence>
<feature type="compositionally biased region" description="Basic and acidic residues" evidence="2">
    <location>
        <begin position="45"/>
        <end position="54"/>
    </location>
</feature>
<dbReference type="PANTHER" id="PTHR34047:SF8">
    <property type="entry name" value="PROTEIN YKFC"/>
    <property type="match status" value="1"/>
</dbReference>
<comment type="similarity">
    <text evidence="1">Belongs to the bacterial reverse transcriptase family.</text>
</comment>
<reference evidence="4 5" key="1">
    <citation type="submission" date="2015-11" db="EMBL/GenBank/DDBJ databases">
        <title>The limits of bacterial species coexistence and the symbiotic plasmid transference in sympatric Rhizobium populations.</title>
        <authorList>
            <person name="Perez-Carrascal O.M."/>
            <person name="VanInsberghe D."/>
            <person name="Juarez S."/>
            <person name="Polz M.F."/>
            <person name="Vinuesa P."/>
            <person name="Gonzalez V."/>
        </authorList>
    </citation>
    <scope>NUCLEOTIDE SEQUENCE [LARGE SCALE GENOMIC DNA]</scope>
    <source>
        <strain evidence="4 5">N771</strain>
        <plasmid evidence="4 5">pRphaN771e</plasmid>
    </source>
</reference>
<dbReference type="InterPro" id="IPR000477">
    <property type="entry name" value="RT_dom"/>
</dbReference>
<dbReference type="InterPro" id="IPR043502">
    <property type="entry name" value="DNA/RNA_pol_sf"/>
</dbReference>